<feature type="region of interest" description="Disordered" evidence="1">
    <location>
        <begin position="141"/>
        <end position="168"/>
    </location>
</feature>
<feature type="signal peptide" evidence="2">
    <location>
        <begin position="1"/>
        <end position="24"/>
    </location>
</feature>
<dbReference type="Proteomes" id="UP001303408">
    <property type="component" value="Chromosome"/>
</dbReference>
<proteinExistence type="predicted"/>
<feature type="chain" id="PRO_5041714608" evidence="2">
    <location>
        <begin position="25"/>
        <end position="323"/>
    </location>
</feature>
<organism evidence="3">
    <name type="scientific">Demequina capsici</name>
    <dbReference type="NCBI Taxonomy" id="3075620"/>
    <lineage>
        <taxon>Bacteria</taxon>
        <taxon>Bacillati</taxon>
        <taxon>Actinomycetota</taxon>
        <taxon>Actinomycetes</taxon>
        <taxon>Micrococcales</taxon>
        <taxon>Demequinaceae</taxon>
        <taxon>Demequina</taxon>
    </lineage>
</organism>
<reference evidence="3" key="1">
    <citation type="submission" date="2023-09" db="EMBL/GenBank/DDBJ databases">
        <title>Demequina sp. a novel bacteria isolated from Capsicum annuum.</title>
        <authorList>
            <person name="Humaira Z."/>
            <person name="Lee J."/>
            <person name="Cho D."/>
        </authorList>
    </citation>
    <scope>NUCLEOTIDE SEQUENCE</scope>
    <source>
        <strain evidence="3">PMTSA13</strain>
    </source>
</reference>
<name>A0AA96JAW9_9MICO</name>
<feature type="compositionally biased region" description="Polar residues" evidence="1">
    <location>
        <begin position="285"/>
        <end position="307"/>
    </location>
</feature>
<dbReference type="RefSeq" id="WP_313543962.1">
    <property type="nucleotide sequence ID" value="NZ_CP134880.1"/>
</dbReference>
<keyword evidence="2" id="KW-0732">Signal</keyword>
<dbReference type="AlphaFoldDB" id="A0AA96JAW9"/>
<dbReference type="EMBL" id="CP134880">
    <property type="protein sequence ID" value="WNM27795.1"/>
    <property type="molecule type" value="Genomic_DNA"/>
</dbReference>
<feature type="region of interest" description="Disordered" evidence="1">
    <location>
        <begin position="188"/>
        <end position="219"/>
    </location>
</feature>
<gene>
    <name evidence="3" type="ORF">RN607_01965</name>
</gene>
<protein>
    <submittedName>
        <fullName evidence="3">Uncharacterized protein</fullName>
    </submittedName>
</protein>
<evidence type="ECO:0000313" key="3">
    <source>
        <dbReference type="EMBL" id="WNM27795.1"/>
    </source>
</evidence>
<feature type="region of interest" description="Disordered" evidence="1">
    <location>
        <begin position="234"/>
        <end position="323"/>
    </location>
</feature>
<sequence>MKLKEKISAGVAALALVTAGAVLAGTAANASVPIVDRSPDATVEQVSSDHMNETPYWVQWVKDNVDSTFAGSCHKTDGAGLGNSVYINQSFSILVIKSATHNFVWVSGSAGTYGTPVVATGHSGGTSQAISHYIVCDPLPTKTTSTSTTSTSSTTTTSGGGETPAQVQVCDPESHELIYVPENEVEGYLPVDDSSCKTPESGPSSSTTTSGGGETPAQVQVCDPESHELIYVPENEVEGYLPVDDTSCKTPESGTSSTSTTASTTTPASGESPSTETSTPEETTKTNNSVSPNPGKSTTAVTKTQVLSAGPATAVDGTPTYTG</sequence>
<feature type="compositionally biased region" description="Low complexity" evidence="1">
    <location>
        <begin position="250"/>
        <end position="281"/>
    </location>
</feature>
<evidence type="ECO:0000256" key="2">
    <source>
        <dbReference type="SAM" id="SignalP"/>
    </source>
</evidence>
<evidence type="ECO:0000256" key="1">
    <source>
        <dbReference type="SAM" id="MobiDB-lite"/>
    </source>
</evidence>
<dbReference type="KEGG" id="dcp:RN607_01965"/>
<feature type="compositionally biased region" description="Low complexity" evidence="1">
    <location>
        <begin position="143"/>
        <end position="157"/>
    </location>
</feature>
<accession>A0AA96JAW9</accession>
<feature type="compositionally biased region" description="Low complexity" evidence="1">
    <location>
        <begin position="198"/>
        <end position="209"/>
    </location>
</feature>